<organism evidence="6 7">
    <name type="scientific">Amborella trichopoda</name>
    <dbReference type="NCBI Taxonomy" id="13333"/>
    <lineage>
        <taxon>Eukaryota</taxon>
        <taxon>Viridiplantae</taxon>
        <taxon>Streptophyta</taxon>
        <taxon>Embryophyta</taxon>
        <taxon>Tracheophyta</taxon>
        <taxon>Spermatophyta</taxon>
        <taxon>Magnoliopsida</taxon>
        <taxon>Amborellales</taxon>
        <taxon>Amborellaceae</taxon>
        <taxon>Amborella</taxon>
    </lineage>
</organism>
<dbReference type="GO" id="GO:0009570">
    <property type="term" value="C:chloroplast stroma"/>
    <property type="evidence" value="ECO:0007669"/>
    <property type="project" value="EnsemblPlants"/>
</dbReference>
<dbReference type="Pfam" id="PF13812">
    <property type="entry name" value="PPR_3"/>
    <property type="match status" value="1"/>
</dbReference>
<dbReference type="STRING" id="13333.W1NH35"/>
<feature type="compositionally biased region" description="Basic and acidic residues" evidence="4">
    <location>
        <begin position="147"/>
        <end position="163"/>
    </location>
</feature>
<feature type="repeat" description="PPR" evidence="3">
    <location>
        <begin position="402"/>
        <end position="436"/>
    </location>
</feature>
<feature type="repeat" description="PPR" evidence="3">
    <location>
        <begin position="1102"/>
        <end position="1136"/>
    </location>
</feature>
<feature type="domain" description="PROP1-like PPR" evidence="5">
    <location>
        <begin position="1015"/>
        <end position="1144"/>
    </location>
</feature>
<dbReference type="InterPro" id="IPR033443">
    <property type="entry name" value="PROP1-like_PPR_dom"/>
</dbReference>
<feature type="repeat" description="PPR" evidence="3">
    <location>
        <begin position="1067"/>
        <end position="1101"/>
    </location>
</feature>
<feature type="repeat" description="PPR" evidence="3">
    <location>
        <begin position="997"/>
        <end position="1031"/>
    </location>
</feature>
<dbReference type="InterPro" id="IPR002885">
    <property type="entry name" value="PPR_rpt"/>
</dbReference>
<dbReference type="EMBL" id="KI397507">
    <property type="protein sequence ID" value="ERM94798.1"/>
    <property type="molecule type" value="Genomic_DNA"/>
</dbReference>
<evidence type="ECO:0000313" key="6">
    <source>
        <dbReference type="EMBL" id="ERM94798.1"/>
    </source>
</evidence>
<dbReference type="FunFam" id="1.25.40.10:FF:000530">
    <property type="entry name" value="Pentatricopeptide repeat-containing protein At1g74850, chloroplastic"/>
    <property type="match status" value="1"/>
</dbReference>
<reference evidence="7" key="1">
    <citation type="journal article" date="2013" name="Science">
        <title>The Amborella genome and the evolution of flowering plants.</title>
        <authorList>
            <consortium name="Amborella Genome Project"/>
        </authorList>
    </citation>
    <scope>NUCLEOTIDE SEQUENCE [LARGE SCALE GENOMIC DNA]</scope>
</reference>
<dbReference type="InterPro" id="IPR011990">
    <property type="entry name" value="TPR-like_helical_dom_sf"/>
</dbReference>
<evidence type="ECO:0000313" key="7">
    <source>
        <dbReference type="Proteomes" id="UP000017836"/>
    </source>
</evidence>
<proteinExistence type="inferred from homology"/>
<feature type="repeat" description="PPR" evidence="3">
    <location>
        <begin position="295"/>
        <end position="329"/>
    </location>
</feature>
<feature type="repeat" description="PPR" evidence="3">
    <location>
        <begin position="330"/>
        <end position="366"/>
    </location>
</feature>
<dbReference type="GO" id="GO:0009793">
    <property type="term" value="P:embryo development ending in seed dormancy"/>
    <property type="evidence" value="ECO:0007669"/>
    <property type="project" value="EnsemblPlants"/>
</dbReference>
<sequence>MVRLQSSSSSSSFVTLHSPNACLSSKVLLLPVTTTTFKFYFIPLNNPKSLRTLSVKASVEKAQVQEFRYSRASPSVRWPNLKFTEKTLNSLVSRETLDFLVSEKSMGDGLITEKKVEDYLDSENRVSNSLVSEETMQSALVSEESMEDSRFSENTREESDSERTIGPYAETLRSDRRTRAKKLSKLALKRAKDWRQRVQSLTDEILKLQPSEFVADVLDANKIQLSPTDYCFVVKWVGHSNWQRALEIYEWLNLRHWYTPSARMLATILAVLGKANQETLAEAIFSRAKPEIGNVVQVYNSMMGVYARQGRFDDAQELLKLMRRRGCEPDLVSFNTLINARAKARFLSPGSAMDILNEIRKSGLRPDIITYNTLISSCASGSSSEEAVRVFQDMEHHGCLPDLWTYNAMISVFGRSGNLEEVENIYNELGRKGFFPDAVTFNSLLYAYAKNRNLEKVKWICEEMVRAGFKLDEIAYNTLIHMYGKMGKHELGFQLYEEMKLAGCTPDSVTFTVLIDSLGKAGQVKEAADVLSEMLDARVRPTLRTYSALICGYAKAGMRDEAGETFDWMVKSGIKPDHLAYSVMLDVLIRANDTRKVMGLYQRMVRDGLRPDQSLYETMLQVFVKDSKHEEVEILIKDIKKSMDIGLPGLCSVLVRAECFEDAVNNLRLAVTQGFVPESDIVSPILSWFSSLGRHEEARSLINFLKEHAPKSSASSVLVHESLLLMLCNAHQTEAAMEEYYKMNFSGGDYFSSSAYETLILCCEEAELFAEASQLYSDMNFYCFGPTPISFKCAAMAYSKMGFPETAHHVIQRAEKTGVLIDDLSLYVTLIESYGKLKLWQRAESVVGTLRLYTTVDRRVWNALINAYATSGKYEQARAVFNNMVRDGPFPTVESINGLMEALINSGRLDELYVVIQELQEMGFKISKSTILLMLDAFARAGNIFEVKKIYHGMKAAGYLPTMHLYRNMVGLFSRGKRVRDVELMVAEMEEAGFKCDLFILNCMLRMYTGIEDFRKTVDVYRKIQEMGFEPDEDTYNILIIMYSKDLRAEEAFSLLNEMRREGLDPKLGSYKSLLSSCGKQELWEEAEVLFKEMVSKGFKLDRGVYHSLLKIYRNCGSHEKAENLLVKMKDDGIEPSLATMHLLMDSYGQAGLPDGAENVLKGIKSSGLNVGTVPYVSVIDVYLKNGEYELGIEKMLQMKRDGVDPDYRVWTCFIRAASRCRQRNEALKLLNCLSDVGFDLPLRLLMGKSELLILEMDHLLEQLGSLEEDAAFRFVNALEDLLWAFERRAAASWVFQMAIQKNIYPHDVFRVAEKNWGADFRKLSGGAALVGLTLWLDHMQDASLQGLPESPKSVVLITGTAEYNNVSISKTLKAFLWEMGSPFLPSKTRTGILVAKAHSLRMWLKDSAFCMDLELRDASSLPELNSMQLNEGYFMRSGLVPVFKEIQERLGDVRPKTFARLALLCEEKRERVITADIKGRKEKLEKMKRQGRMLRSQRRMKFRKRRFFKSRATFSEQAIAK</sequence>
<dbReference type="KEGG" id="atr:18422694"/>
<gene>
    <name evidence="6" type="ORF">AMTR_s00011p00265800</name>
</gene>
<evidence type="ECO:0000256" key="1">
    <source>
        <dbReference type="ARBA" id="ARBA00007626"/>
    </source>
</evidence>
<dbReference type="PANTHER" id="PTHR47447:SF26">
    <property type="entry name" value="CHLOROPLAST RNA SPLICING4"/>
    <property type="match status" value="1"/>
</dbReference>
<protein>
    <recommendedName>
        <fullName evidence="5">PROP1-like PPR domain-containing protein</fullName>
    </recommendedName>
</protein>
<feature type="repeat" description="PPR" evidence="3">
    <location>
        <begin position="577"/>
        <end position="611"/>
    </location>
</feature>
<dbReference type="Pfam" id="PF17177">
    <property type="entry name" value="PPR_long"/>
    <property type="match status" value="1"/>
</dbReference>
<feature type="repeat" description="PPR" evidence="3">
    <location>
        <begin position="927"/>
        <end position="961"/>
    </location>
</feature>
<dbReference type="NCBIfam" id="TIGR00756">
    <property type="entry name" value="PPR"/>
    <property type="match status" value="14"/>
</dbReference>
<dbReference type="PANTHER" id="PTHR47447">
    <property type="entry name" value="OS03G0856100 PROTEIN"/>
    <property type="match status" value="1"/>
</dbReference>
<feature type="repeat" description="PPR" evidence="3">
    <location>
        <begin position="507"/>
        <end position="541"/>
    </location>
</feature>
<feature type="repeat" description="PPR" evidence="3">
    <location>
        <begin position="472"/>
        <end position="506"/>
    </location>
</feature>
<keyword evidence="2" id="KW-0677">Repeat</keyword>
<dbReference type="Gene3D" id="1.25.40.10">
    <property type="entry name" value="Tetratricopeptide repeat domain"/>
    <property type="match status" value="9"/>
</dbReference>
<dbReference type="PROSITE" id="PS51375">
    <property type="entry name" value="PPR"/>
    <property type="match status" value="16"/>
</dbReference>
<dbReference type="HOGENOM" id="CLU_001756_0_0_1"/>
<dbReference type="Pfam" id="PF01535">
    <property type="entry name" value="PPR"/>
    <property type="match status" value="3"/>
</dbReference>
<feature type="repeat" description="PPR" evidence="3">
    <location>
        <begin position="437"/>
        <end position="471"/>
    </location>
</feature>
<evidence type="ECO:0000259" key="5">
    <source>
        <dbReference type="Pfam" id="PF17177"/>
    </source>
</evidence>
<dbReference type="GO" id="GO:0009534">
    <property type="term" value="C:chloroplast thylakoid"/>
    <property type="evidence" value="ECO:0007669"/>
    <property type="project" value="EnsemblPlants"/>
</dbReference>
<evidence type="ECO:0000256" key="4">
    <source>
        <dbReference type="SAM" id="MobiDB-lite"/>
    </source>
</evidence>
<dbReference type="Gramene" id="ERM94798">
    <property type="protein sequence ID" value="ERM94798"/>
    <property type="gene ID" value="AMTR_s00011p00265800"/>
</dbReference>
<feature type="repeat" description="PPR" evidence="3">
    <location>
        <begin position="857"/>
        <end position="891"/>
    </location>
</feature>
<feature type="repeat" description="PPR" evidence="3">
    <location>
        <begin position="1032"/>
        <end position="1066"/>
    </location>
</feature>
<evidence type="ECO:0000256" key="2">
    <source>
        <dbReference type="ARBA" id="ARBA00022737"/>
    </source>
</evidence>
<dbReference type="eggNOG" id="KOG4197">
    <property type="taxonomic scope" value="Eukaryota"/>
</dbReference>
<dbReference type="OrthoDB" id="185373at2759"/>
<dbReference type="GO" id="GO:0031425">
    <property type="term" value="P:chloroplast RNA processing"/>
    <property type="evidence" value="ECO:0007669"/>
    <property type="project" value="EnsemblPlants"/>
</dbReference>
<accession>W1NH35</accession>
<feature type="repeat" description="PPR" evidence="3">
    <location>
        <begin position="542"/>
        <end position="576"/>
    </location>
</feature>
<comment type="similarity">
    <text evidence="1">Belongs to the PPR family. P subfamily.</text>
</comment>
<dbReference type="GO" id="GO:0003729">
    <property type="term" value="F:mRNA binding"/>
    <property type="evidence" value="ECO:0000318"/>
    <property type="project" value="GO_Central"/>
</dbReference>
<evidence type="ECO:0000256" key="3">
    <source>
        <dbReference type="PROSITE-ProRule" id="PRU00708"/>
    </source>
</evidence>
<dbReference type="Proteomes" id="UP000017836">
    <property type="component" value="Unassembled WGS sequence"/>
</dbReference>
<dbReference type="SUPFAM" id="SSF48452">
    <property type="entry name" value="TPR-like"/>
    <property type="match status" value="1"/>
</dbReference>
<keyword evidence="7" id="KW-1185">Reference proteome</keyword>
<dbReference type="OMA" id="VWNALIQ"/>
<feature type="region of interest" description="Disordered" evidence="4">
    <location>
        <begin position="142"/>
        <end position="163"/>
    </location>
</feature>
<feature type="repeat" description="PPR" evidence="3">
    <location>
        <begin position="1172"/>
        <end position="1206"/>
    </location>
</feature>
<name>W1NH35_AMBTC</name>
<dbReference type="Pfam" id="PF13041">
    <property type="entry name" value="PPR_2"/>
    <property type="match status" value="4"/>
</dbReference>
<feature type="repeat" description="PPR" evidence="3">
    <location>
        <begin position="367"/>
        <end position="401"/>
    </location>
</feature>